<evidence type="ECO:0000313" key="2">
    <source>
        <dbReference type="Proteomes" id="UP000263900"/>
    </source>
</evidence>
<organism evidence="1 2">
    <name type="scientific">Paraflavitalea soli</name>
    <dbReference type="NCBI Taxonomy" id="2315862"/>
    <lineage>
        <taxon>Bacteria</taxon>
        <taxon>Pseudomonadati</taxon>
        <taxon>Bacteroidota</taxon>
        <taxon>Chitinophagia</taxon>
        <taxon>Chitinophagales</taxon>
        <taxon>Chitinophagaceae</taxon>
        <taxon>Paraflavitalea</taxon>
    </lineage>
</organism>
<dbReference type="KEGG" id="pseg:D3H65_06575"/>
<name>A0A3B7MK71_9BACT</name>
<dbReference type="Proteomes" id="UP000263900">
    <property type="component" value="Chromosome"/>
</dbReference>
<gene>
    <name evidence="1" type="ORF">D3H65_06575</name>
</gene>
<evidence type="ECO:0000313" key="1">
    <source>
        <dbReference type="EMBL" id="AXY73659.1"/>
    </source>
</evidence>
<proteinExistence type="predicted"/>
<accession>A0A3B7MK71</accession>
<sequence length="67" mass="7666">MGKVKPENWIQVIRELTQDKAMQEAGTLLLMIPNTCELITKIYILLSILGYVQKAVNQSFTVFPVVW</sequence>
<keyword evidence="2" id="KW-1185">Reference proteome</keyword>
<dbReference type="AlphaFoldDB" id="A0A3B7MK71"/>
<protein>
    <submittedName>
        <fullName evidence="1">Uncharacterized protein</fullName>
    </submittedName>
</protein>
<reference evidence="1 2" key="1">
    <citation type="submission" date="2018-09" db="EMBL/GenBank/DDBJ databases">
        <title>Genome sequencing of strain 6GH32-13.</title>
        <authorList>
            <person name="Weon H.-Y."/>
            <person name="Heo J."/>
            <person name="Kwon S.-W."/>
        </authorList>
    </citation>
    <scope>NUCLEOTIDE SEQUENCE [LARGE SCALE GENOMIC DNA]</scope>
    <source>
        <strain evidence="1 2">5GH32-13</strain>
    </source>
</reference>
<dbReference type="EMBL" id="CP032157">
    <property type="protein sequence ID" value="AXY73659.1"/>
    <property type="molecule type" value="Genomic_DNA"/>
</dbReference>